<organism evidence="10">
    <name type="scientific">Selaginella moellendorffii</name>
    <name type="common">Spikemoss</name>
    <dbReference type="NCBI Taxonomy" id="88036"/>
    <lineage>
        <taxon>Eukaryota</taxon>
        <taxon>Viridiplantae</taxon>
        <taxon>Streptophyta</taxon>
        <taxon>Embryophyta</taxon>
        <taxon>Tracheophyta</taxon>
        <taxon>Lycopodiopsida</taxon>
        <taxon>Selaginellales</taxon>
        <taxon>Selaginellaceae</taxon>
        <taxon>Selaginella</taxon>
    </lineage>
</organism>
<dbReference type="GO" id="GO:0005634">
    <property type="term" value="C:nucleus"/>
    <property type="evidence" value="ECO:0007669"/>
    <property type="project" value="UniProtKB-SubCell"/>
</dbReference>
<dbReference type="InterPro" id="IPR012340">
    <property type="entry name" value="NA-bd_OB-fold"/>
</dbReference>
<reference evidence="10" key="1">
    <citation type="journal article" date="2009" name="Nucleic Acids Res.">
        <title>POT1 proteins in green algae and land plants: DNA-binding properties and evidence of co-evolution with telomeric DNA.</title>
        <authorList>
            <person name="Shakirov E.V."/>
            <person name="Song X."/>
            <person name="Joseph J.A."/>
            <person name="Shippen D.E."/>
        </authorList>
    </citation>
    <scope>NUCLEOTIDE SEQUENCE</scope>
</reference>
<comment type="subcellular location">
    <subcellularLocation>
        <location evidence="2">Chromosome</location>
        <location evidence="2">Telomere</location>
    </subcellularLocation>
    <subcellularLocation>
        <location evidence="1">Nucleus</location>
    </subcellularLocation>
</comment>
<dbReference type="InterPro" id="IPR057620">
    <property type="entry name" value="POT1A/B-like_OB"/>
</dbReference>
<evidence type="ECO:0000256" key="4">
    <source>
        <dbReference type="ARBA" id="ARBA00015253"/>
    </source>
</evidence>
<dbReference type="Pfam" id="PF25507">
    <property type="entry name" value="OB_POT1A"/>
    <property type="match status" value="1"/>
</dbReference>
<feature type="domain" description="Telomeric single stranded DNA binding POT1/Cdc13" evidence="9">
    <location>
        <begin position="9"/>
        <end position="143"/>
    </location>
</feature>
<dbReference type="EMBL" id="EU880301">
    <property type="protein sequence ID" value="ACJ49163.1"/>
    <property type="molecule type" value="mRNA"/>
</dbReference>
<evidence type="ECO:0000256" key="8">
    <source>
        <dbReference type="ARBA" id="ARBA00023242"/>
    </source>
</evidence>
<dbReference type="Pfam" id="PF02765">
    <property type="entry name" value="POT1"/>
    <property type="match status" value="1"/>
</dbReference>
<dbReference type="OrthoDB" id="2186770at2759"/>
<dbReference type="SUPFAM" id="SSF50249">
    <property type="entry name" value="Nucleic acid-binding proteins"/>
    <property type="match status" value="2"/>
</dbReference>
<evidence type="ECO:0000259" key="9">
    <source>
        <dbReference type="SMART" id="SM00976"/>
    </source>
</evidence>
<evidence type="ECO:0000256" key="1">
    <source>
        <dbReference type="ARBA" id="ARBA00004123"/>
    </source>
</evidence>
<evidence type="ECO:0000256" key="3">
    <source>
        <dbReference type="ARBA" id="ARBA00008442"/>
    </source>
</evidence>
<dbReference type="Pfam" id="PF16686">
    <property type="entry name" value="POT1PC"/>
    <property type="match status" value="1"/>
</dbReference>
<dbReference type="GeneID" id="112342665"/>
<sequence length="457" mass="51687">MEGEGKYEYMKLKDACIAVEQQVNFYGVVIDYSLPKPTKGKDMICTMTVADMSSPGLRVLVFGSKDHVPYVRALHDIIRFHRVRIDIHKGSPQAVASLGKASAFAVFDGGSGGSNEPYQISSNAFTFEEHDRRILDLMRAWRSTHLSKPLSTEYLVRIRDIKEPHSYFDLCCKVLHVSRLSDDCPTFVYVWDGTDSPATTSLPFVESPSLPLVTLRQFPSKGTVLQVVVDFASDEHGDWIPRVGSWVKFRNITSRNCGGKLEGVFTRDSKISILASDYPNVEEAERWYEHRLASAEAGLPENCPKPLLSLTVTDYDHVPYSSLREVLAWPQVTYKFRCLVRVRSANPPRAVDFCRCVNGQYVYQLQLTLEDPTAQIHAYLFAEDGERFFNGYPAARREAEDACLGALERSFSRLLCASDGLDTTPPYVSCCIKSYYVDKEQPWTSRRFRIFGTRFPG</sequence>
<dbReference type="AlphaFoldDB" id="B7T1J9"/>
<evidence type="ECO:0000256" key="6">
    <source>
        <dbReference type="ARBA" id="ARBA00022895"/>
    </source>
</evidence>
<dbReference type="PANTHER" id="PTHR14513">
    <property type="entry name" value="PROTECTION OF TELOMERES 1"/>
    <property type="match status" value="1"/>
</dbReference>
<dbReference type="RefSeq" id="XP_024520571.1">
    <property type="nucleotide sequence ID" value="XM_024664803.1"/>
</dbReference>
<evidence type="ECO:0000256" key="7">
    <source>
        <dbReference type="ARBA" id="ARBA00023125"/>
    </source>
</evidence>
<keyword evidence="6" id="KW-0779">Telomere</keyword>
<dbReference type="InterPro" id="IPR011564">
    <property type="entry name" value="Telomer_end-bd_POT1/Cdc13"/>
</dbReference>
<keyword evidence="7" id="KW-0238">DNA-binding</keyword>
<dbReference type="InterPro" id="IPR028389">
    <property type="entry name" value="POT1"/>
</dbReference>
<dbReference type="GO" id="GO:0043047">
    <property type="term" value="F:single-stranded telomeric DNA binding"/>
    <property type="evidence" value="ECO:0007669"/>
    <property type="project" value="InterPro"/>
</dbReference>
<accession>B7T1J9</accession>
<keyword evidence="8" id="KW-0539">Nucleus</keyword>
<protein>
    <recommendedName>
        <fullName evidence="4">Protection of telomeres protein 1</fullName>
    </recommendedName>
</protein>
<dbReference type="Gene3D" id="2.40.50.140">
    <property type="entry name" value="Nucleic acid-binding proteins"/>
    <property type="match status" value="2"/>
</dbReference>
<proteinExistence type="evidence at transcript level"/>
<keyword evidence="5" id="KW-0158">Chromosome</keyword>
<dbReference type="GO" id="GO:0000781">
    <property type="term" value="C:chromosome, telomeric region"/>
    <property type="evidence" value="ECO:0007669"/>
    <property type="project" value="UniProtKB-SubCell"/>
</dbReference>
<comment type="similarity">
    <text evidence="3">Belongs to the telombin family.</text>
</comment>
<dbReference type="PANTHER" id="PTHR14513:SF0">
    <property type="entry name" value="PROTECTION OF TELOMERES PROTEIN 1"/>
    <property type="match status" value="1"/>
</dbReference>
<evidence type="ECO:0000256" key="5">
    <source>
        <dbReference type="ARBA" id="ARBA00022454"/>
    </source>
</evidence>
<name>B7T1J9_SELML</name>
<dbReference type="SMART" id="SM00976">
    <property type="entry name" value="Telo_bind"/>
    <property type="match status" value="1"/>
</dbReference>
<dbReference type="InterPro" id="IPR032042">
    <property type="entry name" value="POT1PC"/>
</dbReference>
<dbReference type="GO" id="GO:0000723">
    <property type="term" value="P:telomere maintenance"/>
    <property type="evidence" value="ECO:0007669"/>
    <property type="project" value="InterPro"/>
</dbReference>
<evidence type="ECO:0000256" key="2">
    <source>
        <dbReference type="ARBA" id="ARBA00004574"/>
    </source>
</evidence>
<dbReference type="CDD" id="cd04497">
    <property type="entry name" value="hPOT1_OB1_like"/>
    <property type="match status" value="1"/>
</dbReference>
<evidence type="ECO:0000313" key="10">
    <source>
        <dbReference type="EMBL" id="ACJ49163.1"/>
    </source>
</evidence>